<dbReference type="CDD" id="cd02440">
    <property type="entry name" value="AdoMet_MTases"/>
    <property type="match status" value="1"/>
</dbReference>
<feature type="domain" description="Methyltransferase type 11" evidence="1">
    <location>
        <begin position="50"/>
        <end position="144"/>
    </location>
</feature>
<comment type="caution">
    <text evidence="2">The sequence shown here is derived from an EMBL/GenBank/DDBJ whole genome shotgun (WGS) entry which is preliminary data.</text>
</comment>
<keyword evidence="2" id="KW-0808">Transferase</keyword>
<evidence type="ECO:0000313" key="3">
    <source>
        <dbReference type="Proteomes" id="UP001199469"/>
    </source>
</evidence>
<evidence type="ECO:0000313" key="2">
    <source>
        <dbReference type="EMBL" id="MCD2198060.1"/>
    </source>
</evidence>
<dbReference type="GO" id="GO:0032259">
    <property type="term" value="P:methylation"/>
    <property type="evidence" value="ECO:0007669"/>
    <property type="project" value="UniProtKB-KW"/>
</dbReference>
<dbReference type="InterPro" id="IPR013216">
    <property type="entry name" value="Methyltransf_11"/>
</dbReference>
<dbReference type="EMBL" id="JAJNDB010000010">
    <property type="protein sequence ID" value="MCD2198060.1"/>
    <property type="molecule type" value="Genomic_DNA"/>
</dbReference>
<name>A0ABS8PIG3_9PSEU</name>
<dbReference type="GO" id="GO:0008168">
    <property type="term" value="F:methyltransferase activity"/>
    <property type="evidence" value="ECO:0007669"/>
    <property type="project" value="UniProtKB-KW"/>
</dbReference>
<dbReference type="Proteomes" id="UP001199469">
    <property type="component" value="Unassembled WGS sequence"/>
</dbReference>
<keyword evidence="3" id="KW-1185">Reference proteome</keyword>
<organism evidence="2 3">
    <name type="scientific">Actinomycetospora endophytica</name>
    <dbReference type="NCBI Taxonomy" id="2291215"/>
    <lineage>
        <taxon>Bacteria</taxon>
        <taxon>Bacillati</taxon>
        <taxon>Actinomycetota</taxon>
        <taxon>Actinomycetes</taxon>
        <taxon>Pseudonocardiales</taxon>
        <taxon>Pseudonocardiaceae</taxon>
        <taxon>Actinomycetospora</taxon>
    </lineage>
</organism>
<sequence>MTSGSTSDTYARNADFWVKIIREGLDRYRTELTDQAVLDAIGDVSGLDVLDAGCGEGYMSRLLAERGARAAGVDVSGSLIESARTHEAAERLSLKYMVAGLEDLPLEDDSFDIAVCNHVLSDVSNPAAAVQELGRVLRPQGRLVTLMLHPCFYTAHAERDATGSIPVETYFSERSVDQPFVVAGIESPDEVHMNFRPLEFYSSVLADAGFLIERILEPHPAPTVIESSEWWKTNFRKPLFLLISAVKSGKGSGPLARDQA</sequence>
<keyword evidence="2" id="KW-0489">Methyltransferase</keyword>
<accession>A0ABS8PIG3</accession>
<dbReference type="InterPro" id="IPR029063">
    <property type="entry name" value="SAM-dependent_MTases_sf"/>
</dbReference>
<proteinExistence type="predicted"/>
<dbReference type="RefSeq" id="WP_230740637.1">
    <property type="nucleotide sequence ID" value="NZ_JAJNDB010000010.1"/>
</dbReference>
<gene>
    <name evidence="2" type="ORF">LQ327_32280</name>
</gene>
<protein>
    <submittedName>
        <fullName evidence="2">Methyltransferase domain-containing protein</fullName>
    </submittedName>
</protein>
<reference evidence="2 3" key="1">
    <citation type="submission" date="2021-11" db="EMBL/GenBank/DDBJ databases">
        <title>Draft genome sequence of Actinomycetospora sp. SF1 isolated from the rhizosphere soil.</title>
        <authorList>
            <person name="Duangmal K."/>
            <person name="Chantavorakit T."/>
        </authorList>
    </citation>
    <scope>NUCLEOTIDE SEQUENCE [LARGE SCALE GENOMIC DNA]</scope>
    <source>
        <strain evidence="2 3">TBRC 5722</strain>
    </source>
</reference>
<dbReference type="PANTHER" id="PTHR43591">
    <property type="entry name" value="METHYLTRANSFERASE"/>
    <property type="match status" value="1"/>
</dbReference>
<dbReference type="SUPFAM" id="SSF53335">
    <property type="entry name" value="S-adenosyl-L-methionine-dependent methyltransferases"/>
    <property type="match status" value="1"/>
</dbReference>
<dbReference type="Pfam" id="PF08241">
    <property type="entry name" value="Methyltransf_11"/>
    <property type="match status" value="1"/>
</dbReference>
<dbReference type="Gene3D" id="3.40.50.150">
    <property type="entry name" value="Vaccinia Virus protein VP39"/>
    <property type="match status" value="1"/>
</dbReference>
<evidence type="ECO:0000259" key="1">
    <source>
        <dbReference type="Pfam" id="PF08241"/>
    </source>
</evidence>